<accession>A0A6A3ABU7</accession>
<dbReference type="Proteomes" id="UP000436088">
    <property type="component" value="Unassembled WGS sequence"/>
</dbReference>
<gene>
    <name evidence="4" type="ORF">F3Y22_tig00110548pilonHSYRG00917</name>
</gene>
<comment type="caution">
    <text evidence="4">The sequence shown here is derived from an EMBL/GenBank/DDBJ whole genome shotgun (WGS) entry which is preliminary data.</text>
</comment>
<keyword evidence="2" id="KW-0418">Kinase</keyword>
<dbReference type="Pfam" id="PF00294">
    <property type="entry name" value="PfkB"/>
    <property type="match status" value="1"/>
</dbReference>
<evidence type="ECO:0000256" key="2">
    <source>
        <dbReference type="ARBA" id="ARBA00022777"/>
    </source>
</evidence>
<keyword evidence="1" id="KW-0808">Transferase</keyword>
<protein>
    <recommendedName>
        <fullName evidence="3">Carbohydrate kinase PfkB domain-containing protein</fullName>
    </recommendedName>
</protein>
<dbReference type="Gene3D" id="3.40.1190.20">
    <property type="match status" value="1"/>
</dbReference>
<reference evidence="4" key="1">
    <citation type="submission" date="2019-09" db="EMBL/GenBank/DDBJ databases">
        <title>Draft genome information of white flower Hibiscus syriacus.</title>
        <authorList>
            <person name="Kim Y.-M."/>
        </authorList>
    </citation>
    <scope>NUCLEOTIDE SEQUENCE [LARGE SCALE GENOMIC DNA]</scope>
    <source>
        <strain evidence="4">YM2019G1</strain>
    </source>
</reference>
<name>A0A6A3ABU7_HIBSY</name>
<dbReference type="PANTHER" id="PTHR42774:SF3">
    <property type="entry name" value="KETOHEXOKINASE"/>
    <property type="match status" value="1"/>
</dbReference>
<dbReference type="InterPro" id="IPR011611">
    <property type="entry name" value="PfkB_dom"/>
</dbReference>
<dbReference type="SUPFAM" id="SSF53613">
    <property type="entry name" value="Ribokinase-like"/>
    <property type="match status" value="1"/>
</dbReference>
<dbReference type="InterPro" id="IPR029056">
    <property type="entry name" value="Ribokinase-like"/>
</dbReference>
<evidence type="ECO:0000256" key="1">
    <source>
        <dbReference type="ARBA" id="ARBA00022679"/>
    </source>
</evidence>
<evidence type="ECO:0000259" key="3">
    <source>
        <dbReference type="Pfam" id="PF00294"/>
    </source>
</evidence>
<proteinExistence type="predicted"/>
<dbReference type="InterPro" id="IPR002173">
    <property type="entry name" value="Carboh/pur_kinase_PfkB_CS"/>
</dbReference>
<organism evidence="4 5">
    <name type="scientific">Hibiscus syriacus</name>
    <name type="common">Rose of Sharon</name>
    <dbReference type="NCBI Taxonomy" id="106335"/>
    <lineage>
        <taxon>Eukaryota</taxon>
        <taxon>Viridiplantae</taxon>
        <taxon>Streptophyta</taxon>
        <taxon>Embryophyta</taxon>
        <taxon>Tracheophyta</taxon>
        <taxon>Spermatophyta</taxon>
        <taxon>Magnoliopsida</taxon>
        <taxon>eudicotyledons</taxon>
        <taxon>Gunneridae</taxon>
        <taxon>Pentapetalae</taxon>
        <taxon>rosids</taxon>
        <taxon>malvids</taxon>
        <taxon>Malvales</taxon>
        <taxon>Malvaceae</taxon>
        <taxon>Malvoideae</taxon>
        <taxon>Hibiscus</taxon>
    </lineage>
</organism>
<dbReference type="PANTHER" id="PTHR42774">
    <property type="entry name" value="PHOSPHOTRANSFERASE SYSTEM TRANSPORT PROTEIN"/>
    <property type="match status" value="1"/>
</dbReference>
<evidence type="ECO:0000313" key="4">
    <source>
        <dbReference type="EMBL" id="KAE8701403.1"/>
    </source>
</evidence>
<keyword evidence="5" id="KW-1185">Reference proteome</keyword>
<feature type="domain" description="Carbohydrate kinase PfkB" evidence="3">
    <location>
        <begin position="48"/>
        <end position="79"/>
    </location>
</feature>
<evidence type="ECO:0000313" key="5">
    <source>
        <dbReference type="Proteomes" id="UP000436088"/>
    </source>
</evidence>
<dbReference type="InterPro" id="IPR052562">
    <property type="entry name" value="Ketohexokinase-related"/>
</dbReference>
<dbReference type="AlphaFoldDB" id="A0A6A3ABU7"/>
<dbReference type="EMBL" id="VEPZ02001024">
    <property type="protein sequence ID" value="KAE8701403.1"/>
    <property type="molecule type" value="Genomic_DNA"/>
</dbReference>
<dbReference type="GO" id="GO:0016301">
    <property type="term" value="F:kinase activity"/>
    <property type="evidence" value="ECO:0007669"/>
    <property type="project" value="UniProtKB-KW"/>
</dbReference>
<dbReference type="PROSITE" id="PS00584">
    <property type="entry name" value="PFKB_KINASES_2"/>
    <property type="match status" value="1"/>
</dbReference>
<sequence>MHFIGNNIKSRGLYDLCVDLRTYVNLWMVLTEVVTKLTSSGIGTLTGRLFVGTAEKIPPLELVDTTGAGDAFIAAVLYDTFNYFKYERLVHYSLGSHILLEINDPLFRRSIASTIFLQVQETTLKCDGHQNHRVHFPYALV</sequence>